<feature type="domain" description="PepSY" evidence="3">
    <location>
        <begin position="145"/>
        <end position="206"/>
    </location>
</feature>
<dbReference type="Gene3D" id="3.10.450.40">
    <property type="match status" value="2"/>
</dbReference>
<organism evidence="4 5">
    <name type="scientific">Paraclostridium bifermentans</name>
    <name type="common">Clostridium bifermentans</name>
    <dbReference type="NCBI Taxonomy" id="1490"/>
    <lineage>
        <taxon>Bacteria</taxon>
        <taxon>Bacillati</taxon>
        <taxon>Bacillota</taxon>
        <taxon>Clostridia</taxon>
        <taxon>Peptostreptococcales</taxon>
        <taxon>Peptostreptococcaceae</taxon>
        <taxon>Paraclostridium</taxon>
    </lineage>
</organism>
<dbReference type="EMBL" id="CP032452">
    <property type="protein sequence ID" value="QEZ70093.1"/>
    <property type="molecule type" value="Genomic_DNA"/>
</dbReference>
<gene>
    <name evidence="4" type="ORF">D4A35_14775</name>
</gene>
<keyword evidence="2" id="KW-0812">Transmembrane</keyword>
<reference evidence="4 5" key="1">
    <citation type="submission" date="2018-09" db="EMBL/GenBank/DDBJ databases">
        <title>A clostridial neurotoxin that targets Anopheles mosquitoes.</title>
        <authorList>
            <person name="Contreras E."/>
            <person name="Masuyer G."/>
            <person name="Qureshi N."/>
            <person name="Chawla S."/>
            <person name="Lim H.L."/>
            <person name="Chen J."/>
            <person name="Stenmark P."/>
            <person name="Gill S."/>
        </authorList>
    </citation>
    <scope>NUCLEOTIDE SEQUENCE [LARGE SCALE GENOMIC DNA]</scope>
    <source>
        <strain evidence="4 5">Cbm</strain>
    </source>
</reference>
<accession>A0A5P3XIF8</accession>
<name>A0A5P3XIF8_PARBF</name>
<feature type="transmembrane region" description="Helical" evidence="2">
    <location>
        <begin position="28"/>
        <end position="51"/>
    </location>
</feature>
<evidence type="ECO:0000313" key="5">
    <source>
        <dbReference type="Proteomes" id="UP000326961"/>
    </source>
</evidence>
<feature type="region of interest" description="Disordered" evidence="1">
    <location>
        <begin position="208"/>
        <end position="232"/>
    </location>
</feature>
<dbReference type="InterPro" id="IPR025711">
    <property type="entry name" value="PepSY"/>
</dbReference>
<feature type="domain" description="PepSY" evidence="3">
    <location>
        <begin position="58"/>
        <end position="117"/>
    </location>
</feature>
<evidence type="ECO:0000259" key="3">
    <source>
        <dbReference type="Pfam" id="PF03413"/>
    </source>
</evidence>
<keyword evidence="2" id="KW-0472">Membrane</keyword>
<keyword evidence="2" id="KW-1133">Transmembrane helix</keyword>
<evidence type="ECO:0000313" key="4">
    <source>
        <dbReference type="EMBL" id="QEZ70093.1"/>
    </source>
</evidence>
<dbReference type="AlphaFoldDB" id="A0A5P3XIF8"/>
<dbReference type="Pfam" id="PF03413">
    <property type="entry name" value="PepSY"/>
    <property type="match status" value="2"/>
</dbReference>
<evidence type="ECO:0000256" key="1">
    <source>
        <dbReference type="SAM" id="MobiDB-lite"/>
    </source>
</evidence>
<dbReference type="Proteomes" id="UP000326961">
    <property type="component" value="Chromosome"/>
</dbReference>
<proteinExistence type="predicted"/>
<protein>
    <recommendedName>
        <fullName evidence="3">PepSY domain-containing protein</fullName>
    </recommendedName>
</protein>
<evidence type="ECO:0000256" key="2">
    <source>
        <dbReference type="SAM" id="Phobius"/>
    </source>
</evidence>
<sequence length="232" mass="26107">MEVLIMKKEDVINKIENLKGYKGKFKKFAVLTISGAIGLSVLGTGAAYAYVKSNENYSQAQLEKVALKQIPGEVVGVKKDLDDDNMSVVYEFKIKDKNNMLNEIELDPKTGAIIDMENHNGKDDKDYDSDDEKSYNYNEIKSKSKYSEEELKNIALKKVQGEVIGVDKEIDDDSMSVVYEFKIKDKNNIIKEVEVDSVSGKVVDIENYDSSSDKKNETIDNENVKQGTSNMD</sequence>